<dbReference type="RefSeq" id="WP_146094654.1">
    <property type="nucleotide sequence ID" value="NZ_CP168178.1"/>
</dbReference>
<evidence type="ECO:0000313" key="1">
    <source>
        <dbReference type="EMBL" id="MDC8638017.1"/>
    </source>
</evidence>
<proteinExistence type="predicted"/>
<organism evidence="1 2">
    <name type="scientific">Xanthomonas hortorum pv. hederae</name>
    <dbReference type="NCBI Taxonomy" id="453603"/>
    <lineage>
        <taxon>Bacteria</taxon>
        <taxon>Pseudomonadati</taxon>
        <taxon>Pseudomonadota</taxon>
        <taxon>Gammaproteobacteria</taxon>
        <taxon>Lysobacterales</taxon>
        <taxon>Lysobacteraceae</taxon>
        <taxon>Xanthomonas</taxon>
    </lineage>
</organism>
<reference evidence="1" key="2">
    <citation type="submission" date="2022-08" db="EMBL/GenBank/DDBJ databases">
        <authorList>
            <person name="Iruegas-Bocardo F."/>
            <person name="Weisberg A.J."/>
            <person name="Riutta E.R."/>
            <person name="Kilday K."/>
            <person name="Bonkowski J.C."/>
            <person name="Creswell T."/>
            <person name="Daughtrey M.L."/>
            <person name="Rane K."/>
            <person name="Grunwald N.J."/>
            <person name="Chang J.H."/>
            <person name="Putnam M.L."/>
        </authorList>
    </citation>
    <scope>NUCLEOTIDE SEQUENCE</scope>
    <source>
        <strain evidence="1">22-338</strain>
    </source>
</reference>
<dbReference type="Proteomes" id="UP001140230">
    <property type="component" value="Unassembled WGS sequence"/>
</dbReference>
<name>A0A9X3Z111_9XANT</name>
<evidence type="ECO:0000313" key="2">
    <source>
        <dbReference type="Proteomes" id="UP001140230"/>
    </source>
</evidence>
<sequence>MLKKMRKLVNSIDLALMAAKAGGDVLLTELVPSPVFNTAVVGTVSNMASGYETGFNPPPEELGMRIQNLVGNLYRGERVPRGMANAVAESKNDPVALFAKLRTLLEQYPALGKYRNVQDYS</sequence>
<dbReference type="EMBL" id="JANWTP010000024">
    <property type="protein sequence ID" value="MDC8638017.1"/>
    <property type="molecule type" value="Genomic_DNA"/>
</dbReference>
<dbReference type="AlphaFoldDB" id="A0A9X3Z111"/>
<protein>
    <submittedName>
        <fullName evidence="1">Uncharacterized protein</fullName>
    </submittedName>
</protein>
<comment type="caution">
    <text evidence="1">The sequence shown here is derived from an EMBL/GenBank/DDBJ whole genome shotgun (WGS) entry which is preliminary data.</text>
</comment>
<accession>A0A9X3Z111</accession>
<gene>
    <name evidence="1" type="ORF">NY667_09315</name>
</gene>
<reference evidence="1" key="1">
    <citation type="journal article" date="2022" name="Phytopathology">
        <title>Whole genome sequencing-based tracing of a 2022 introduction and outbreak of Xanthomonas hortorum pv. pelargonii.</title>
        <authorList>
            <person name="Iruegas Bocardo F."/>
            <person name="Weisberg A.J."/>
            <person name="Riutta E.R."/>
            <person name="Kilday K.B."/>
            <person name="Bonkowski J.C."/>
            <person name="Creswell T.C."/>
            <person name="Daughtrey M."/>
            <person name="Rane K.K."/>
            <person name="Grunwald N.J."/>
            <person name="Chang J.H."/>
            <person name="Putnam M."/>
        </authorList>
    </citation>
    <scope>NUCLEOTIDE SEQUENCE</scope>
    <source>
        <strain evidence="1">22-338</strain>
    </source>
</reference>